<name>A0A6P7F1Q3_DIAVI</name>
<dbReference type="RefSeq" id="XP_028128802.1">
    <property type="nucleotide sequence ID" value="XM_028273001.1"/>
</dbReference>
<dbReference type="SUPFAM" id="SSF57667">
    <property type="entry name" value="beta-beta-alpha zinc fingers"/>
    <property type="match status" value="3"/>
</dbReference>
<dbReference type="PROSITE" id="PS00028">
    <property type="entry name" value="ZINC_FINGER_C2H2_1"/>
    <property type="match status" value="7"/>
</dbReference>
<feature type="domain" description="C2H2-type" evidence="10">
    <location>
        <begin position="355"/>
        <end position="382"/>
    </location>
</feature>
<keyword evidence="3" id="KW-0677">Repeat</keyword>
<keyword evidence="7" id="KW-0804">Transcription</keyword>
<dbReference type="Pfam" id="PF00096">
    <property type="entry name" value="zf-C2H2"/>
    <property type="match status" value="3"/>
</dbReference>
<dbReference type="GeneID" id="114325071"/>
<proteinExistence type="predicted"/>
<evidence type="ECO:0000256" key="6">
    <source>
        <dbReference type="ARBA" id="ARBA00023015"/>
    </source>
</evidence>
<feature type="domain" description="C2H2-type" evidence="10">
    <location>
        <begin position="383"/>
        <end position="410"/>
    </location>
</feature>
<gene>
    <name evidence="13" type="primary">LOC114325071</name>
</gene>
<evidence type="ECO:0000256" key="9">
    <source>
        <dbReference type="PROSITE-ProRule" id="PRU00042"/>
    </source>
</evidence>
<keyword evidence="6" id="KW-0805">Transcription regulation</keyword>
<dbReference type="GO" id="GO:0005634">
    <property type="term" value="C:nucleus"/>
    <property type="evidence" value="ECO:0007669"/>
    <property type="project" value="UniProtKB-SubCell"/>
</dbReference>
<evidence type="ECO:0000313" key="12">
    <source>
        <dbReference type="Proteomes" id="UP001652700"/>
    </source>
</evidence>
<dbReference type="GO" id="GO:0006355">
    <property type="term" value="P:regulation of DNA-templated transcription"/>
    <property type="evidence" value="ECO:0007669"/>
    <property type="project" value="UniProtKB-ARBA"/>
</dbReference>
<keyword evidence="12" id="KW-1185">Reference proteome</keyword>
<evidence type="ECO:0000313" key="13">
    <source>
        <dbReference type="RefSeq" id="XP_028128802.1"/>
    </source>
</evidence>
<accession>A0A6P7F1Q3</accession>
<evidence type="ECO:0000259" key="10">
    <source>
        <dbReference type="PROSITE" id="PS50157"/>
    </source>
</evidence>
<dbReference type="Proteomes" id="UP001652700">
    <property type="component" value="Unplaced"/>
</dbReference>
<comment type="subcellular location">
    <subcellularLocation>
        <location evidence="1">Nucleus</location>
    </subcellularLocation>
</comment>
<evidence type="ECO:0000256" key="2">
    <source>
        <dbReference type="ARBA" id="ARBA00022723"/>
    </source>
</evidence>
<dbReference type="FunFam" id="3.30.160.60:FF:000145">
    <property type="entry name" value="Zinc finger protein 574"/>
    <property type="match status" value="1"/>
</dbReference>
<dbReference type="AlphaFoldDB" id="A0A6P7F1Q3"/>
<dbReference type="OrthoDB" id="6077919at2759"/>
<evidence type="ECO:0000256" key="7">
    <source>
        <dbReference type="ARBA" id="ARBA00023163"/>
    </source>
</evidence>
<dbReference type="FunFam" id="3.30.160.60:FF:002343">
    <property type="entry name" value="Zinc finger protein 33A"/>
    <property type="match status" value="1"/>
</dbReference>
<evidence type="ECO:0000256" key="1">
    <source>
        <dbReference type="ARBA" id="ARBA00004123"/>
    </source>
</evidence>
<keyword evidence="8" id="KW-0539">Nucleus</keyword>
<dbReference type="PROSITE" id="PS50157">
    <property type="entry name" value="ZINC_FINGER_C2H2_2"/>
    <property type="match status" value="5"/>
</dbReference>
<dbReference type="PANTHER" id="PTHR47772">
    <property type="entry name" value="ZINC FINGER PROTEIN 200"/>
    <property type="match status" value="1"/>
</dbReference>
<keyword evidence="4 9" id="KW-0863">Zinc-finger</keyword>
<dbReference type="GO" id="GO:0008270">
    <property type="term" value="F:zinc ion binding"/>
    <property type="evidence" value="ECO:0007669"/>
    <property type="project" value="UniProtKB-KW"/>
</dbReference>
<evidence type="ECO:0000256" key="4">
    <source>
        <dbReference type="ARBA" id="ARBA00022771"/>
    </source>
</evidence>
<dbReference type="PANTHER" id="PTHR47772:SF13">
    <property type="entry name" value="GASTRULA ZINC FINGER PROTEIN XLCGF49.1-LIKE-RELATED"/>
    <property type="match status" value="1"/>
</dbReference>
<evidence type="ECO:0000313" key="11">
    <source>
        <dbReference type="EnsemblMetazoa" id="XP_028128802.1"/>
    </source>
</evidence>
<keyword evidence="5" id="KW-0862">Zinc</keyword>
<reference evidence="11" key="2">
    <citation type="submission" date="2025-05" db="UniProtKB">
        <authorList>
            <consortium name="EnsemblMetazoa"/>
        </authorList>
    </citation>
    <scope>IDENTIFICATION</scope>
</reference>
<organism evidence="13">
    <name type="scientific">Diabrotica virgifera virgifera</name>
    <name type="common">western corn rootworm</name>
    <dbReference type="NCBI Taxonomy" id="50390"/>
    <lineage>
        <taxon>Eukaryota</taxon>
        <taxon>Metazoa</taxon>
        <taxon>Ecdysozoa</taxon>
        <taxon>Arthropoda</taxon>
        <taxon>Hexapoda</taxon>
        <taxon>Insecta</taxon>
        <taxon>Pterygota</taxon>
        <taxon>Neoptera</taxon>
        <taxon>Endopterygota</taxon>
        <taxon>Coleoptera</taxon>
        <taxon>Polyphaga</taxon>
        <taxon>Cucujiformia</taxon>
        <taxon>Chrysomeloidea</taxon>
        <taxon>Chrysomelidae</taxon>
        <taxon>Galerucinae</taxon>
        <taxon>Diabroticina</taxon>
        <taxon>Diabroticites</taxon>
        <taxon>Diabrotica</taxon>
    </lineage>
</organism>
<protein>
    <submittedName>
        <fullName evidence="13">Zinc finger protein OZF-like</fullName>
    </submittedName>
</protein>
<reference evidence="13" key="1">
    <citation type="submission" date="2025-04" db="UniProtKB">
        <authorList>
            <consortium name="RefSeq"/>
        </authorList>
    </citation>
    <scope>IDENTIFICATION</scope>
    <source>
        <tissue evidence="13">Whole insect</tissue>
    </source>
</reference>
<feature type="domain" description="C2H2-type" evidence="10">
    <location>
        <begin position="328"/>
        <end position="355"/>
    </location>
</feature>
<dbReference type="InterPro" id="IPR050636">
    <property type="entry name" value="C2H2-ZF_domain-containing"/>
</dbReference>
<sequence>MAPANSTNGDTFYKEQKKINDYVEATKLGVRKRNRKNSKTKNFKPIEDPGVIANTERYANPFDYSTYQNNILLPCALKKKIASLEEKEQQHTNNGVSLTCKICCKGHESKESLFEHYETHRTIAEQLQYCDKDEEDKYVLLDSDDEKVTCDLCLATLKNKATYHIHLQQRHRSKENYCEICKRNYANQYVLSIHNATHSSDPKTLVCVICKTFSTQITNDLYSHIRSEHLKEDFYCDECDKHFYSKDWFEGHKTFHKMYTTNHQRCSVCSVEFTTTRKLLVHMQEKHGDNSLIKFKRYKCIECNLTLPFKKNLDSHMQHVHLSQQRSFLCDDCGRSFPSISPLTQHMKIHKEGQYECSFCNKKFKQKQSLKLHIRTHTGEKPHKCHLCDKSFSQSPALKVHLRTHTGERPYSCRNCKKGCVTKTARDCHEKTCKK</sequence>
<feature type="domain" description="C2H2-type" evidence="10">
    <location>
        <begin position="234"/>
        <end position="256"/>
    </location>
</feature>
<dbReference type="KEGG" id="dvv:114325071"/>
<dbReference type="FunFam" id="3.30.160.60:FF:000100">
    <property type="entry name" value="Zinc finger 45-like"/>
    <property type="match status" value="1"/>
</dbReference>
<keyword evidence="2" id="KW-0479">Metal-binding</keyword>
<feature type="domain" description="C2H2-type" evidence="10">
    <location>
        <begin position="298"/>
        <end position="326"/>
    </location>
</feature>
<dbReference type="InParanoid" id="A0A6P7F1Q3"/>
<evidence type="ECO:0000256" key="8">
    <source>
        <dbReference type="ARBA" id="ARBA00023242"/>
    </source>
</evidence>
<evidence type="ECO:0000256" key="5">
    <source>
        <dbReference type="ARBA" id="ARBA00022833"/>
    </source>
</evidence>
<dbReference type="InterPro" id="IPR036236">
    <property type="entry name" value="Znf_C2H2_sf"/>
</dbReference>
<dbReference type="FunCoup" id="A0A6P7F1Q3">
    <property type="interactions" value="39"/>
</dbReference>
<dbReference type="SMART" id="SM00355">
    <property type="entry name" value="ZnF_C2H2"/>
    <property type="match status" value="10"/>
</dbReference>
<dbReference type="EnsemblMetazoa" id="XM_028273001.2">
    <property type="protein sequence ID" value="XP_028128802.1"/>
    <property type="gene ID" value="LOC114325071"/>
</dbReference>
<evidence type="ECO:0000256" key="3">
    <source>
        <dbReference type="ARBA" id="ARBA00022737"/>
    </source>
</evidence>
<dbReference type="Gene3D" id="3.30.160.60">
    <property type="entry name" value="Classic Zinc Finger"/>
    <property type="match status" value="6"/>
</dbReference>
<dbReference type="InterPro" id="IPR013087">
    <property type="entry name" value="Znf_C2H2_type"/>
</dbReference>